<accession>A0A2V5J5D8</accession>
<gene>
    <name evidence="1" type="ORF">BP00DRAFT_241461</name>
</gene>
<dbReference type="EMBL" id="KZ825533">
    <property type="protein sequence ID" value="PYI29356.1"/>
    <property type="molecule type" value="Genomic_DNA"/>
</dbReference>
<evidence type="ECO:0000313" key="1">
    <source>
        <dbReference type="EMBL" id="PYI29356.1"/>
    </source>
</evidence>
<organism evidence="1 2">
    <name type="scientific">Aspergillus indologenus CBS 114.80</name>
    <dbReference type="NCBI Taxonomy" id="1450541"/>
    <lineage>
        <taxon>Eukaryota</taxon>
        <taxon>Fungi</taxon>
        <taxon>Dikarya</taxon>
        <taxon>Ascomycota</taxon>
        <taxon>Pezizomycotina</taxon>
        <taxon>Eurotiomycetes</taxon>
        <taxon>Eurotiomycetidae</taxon>
        <taxon>Eurotiales</taxon>
        <taxon>Aspergillaceae</taxon>
        <taxon>Aspergillus</taxon>
        <taxon>Aspergillus subgen. Circumdati</taxon>
    </lineage>
</organism>
<reference evidence="1 2" key="1">
    <citation type="submission" date="2018-02" db="EMBL/GenBank/DDBJ databases">
        <title>The genomes of Aspergillus section Nigri reveals drivers in fungal speciation.</title>
        <authorList>
            <consortium name="DOE Joint Genome Institute"/>
            <person name="Vesth T.C."/>
            <person name="Nybo J."/>
            <person name="Theobald S."/>
            <person name="Brandl J."/>
            <person name="Frisvad J.C."/>
            <person name="Nielsen K.F."/>
            <person name="Lyhne E.K."/>
            <person name="Kogle M.E."/>
            <person name="Kuo A."/>
            <person name="Riley R."/>
            <person name="Clum A."/>
            <person name="Nolan M."/>
            <person name="Lipzen A."/>
            <person name="Salamov A."/>
            <person name="Henrissat B."/>
            <person name="Wiebenga A."/>
            <person name="De vries R.P."/>
            <person name="Grigoriev I.V."/>
            <person name="Mortensen U.H."/>
            <person name="Andersen M.R."/>
            <person name="Baker S.E."/>
        </authorList>
    </citation>
    <scope>NUCLEOTIDE SEQUENCE [LARGE SCALE GENOMIC DNA]</scope>
    <source>
        <strain evidence="1 2">CBS 114.80</strain>
    </source>
</reference>
<dbReference type="Proteomes" id="UP000248817">
    <property type="component" value="Unassembled WGS sequence"/>
</dbReference>
<evidence type="ECO:0000313" key="2">
    <source>
        <dbReference type="Proteomes" id="UP000248817"/>
    </source>
</evidence>
<protein>
    <submittedName>
        <fullName evidence="1">Uncharacterized protein</fullName>
    </submittedName>
</protein>
<dbReference type="AlphaFoldDB" id="A0A2V5J5D8"/>
<sequence>MTDPLPAITRHVPYSSNHTCLSTSFSSALGSNVGRSSVSHRYPQFLGVPGTYCMYTNSGVN</sequence>
<proteinExistence type="predicted"/>
<keyword evidence="2" id="KW-1185">Reference proteome</keyword>
<name>A0A2V5J5D8_9EURO</name>